<dbReference type="Pfam" id="PF05162">
    <property type="entry name" value="Ribosomal_L41"/>
    <property type="match status" value="1"/>
</dbReference>
<dbReference type="OrthoDB" id="2125396at2759"/>
<accession>A0A5E8BXI5</accession>
<evidence type="ECO:0000256" key="4">
    <source>
        <dbReference type="RuleBase" id="RU368055"/>
    </source>
</evidence>
<dbReference type="InterPro" id="IPR036047">
    <property type="entry name" value="F-box-like_dom_sf"/>
</dbReference>
<dbReference type="GO" id="GO:0003735">
    <property type="term" value="F:structural constituent of ribosome"/>
    <property type="evidence" value="ECO:0007669"/>
    <property type="project" value="UniProtKB-UniRule"/>
</dbReference>
<evidence type="ECO:0000313" key="7">
    <source>
        <dbReference type="EMBL" id="VVT55329.1"/>
    </source>
</evidence>
<feature type="region of interest" description="Disordered" evidence="5">
    <location>
        <begin position="1"/>
        <end position="90"/>
    </location>
</feature>
<feature type="compositionally biased region" description="Low complexity" evidence="5">
    <location>
        <begin position="62"/>
        <end position="75"/>
    </location>
</feature>
<organism evidence="7 8">
    <name type="scientific">Magnusiomyces paraingens</name>
    <dbReference type="NCBI Taxonomy" id="2606893"/>
    <lineage>
        <taxon>Eukaryota</taxon>
        <taxon>Fungi</taxon>
        <taxon>Dikarya</taxon>
        <taxon>Ascomycota</taxon>
        <taxon>Saccharomycotina</taxon>
        <taxon>Dipodascomycetes</taxon>
        <taxon>Dipodascales</taxon>
        <taxon>Dipodascaceae</taxon>
        <taxon>Magnusiomyces</taxon>
    </lineage>
</organism>
<dbReference type="GO" id="GO:0005840">
    <property type="term" value="C:ribosome"/>
    <property type="evidence" value="ECO:0007669"/>
    <property type="project" value="UniProtKB-KW"/>
</dbReference>
<feature type="compositionally biased region" description="Polar residues" evidence="5">
    <location>
        <begin position="42"/>
        <end position="56"/>
    </location>
</feature>
<comment type="subunit">
    <text evidence="4">Component of the large ribosomal subunit.</text>
</comment>
<proteinExistence type="inferred from homology"/>
<dbReference type="GO" id="GO:1990904">
    <property type="term" value="C:ribonucleoprotein complex"/>
    <property type="evidence" value="ECO:0007669"/>
    <property type="project" value="UniProtKB-KW"/>
</dbReference>
<dbReference type="Proteomes" id="UP000398389">
    <property type="component" value="Unassembled WGS sequence"/>
</dbReference>
<dbReference type="AlphaFoldDB" id="A0A5E8BXI5"/>
<protein>
    <recommendedName>
        <fullName evidence="4">60S ribosomal protein L41</fullName>
    </recommendedName>
</protein>
<dbReference type="RefSeq" id="XP_031855148.1">
    <property type="nucleotide sequence ID" value="XM_031999257.1"/>
</dbReference>
<dbReference type="GeneID" id="43583357"/>
<comment type="similarity">
    <text evidence="3 4">Belongs to the eukaryotic ribosomal protein eS32 family.</text>
</comment>
<evidence type="ECO:0000256" key="5">
    <source>
        <dbReference type="SAM" id="MobiDB-lite"/>
    </source>
</evidence>
<dbReference type="Gene3D" id="3.80.10.10">
    <property type="entry name" value="Ribonuclease Inhibitor"/>
    <property type="match status" value="1"/>
</dbReference>
<keyword evidence="2 4" id="KW-0687">Ribonucleoprotein</keyword>
<evidence type="ECO:0000256" key="3">
    <source>
        <dbReference type="ARBA" id="ARBA00043969"/>
    </source>
</evidence>
<dbReference type="InterPro" id="IPR032675">
    <property type="entry name" value="LRR_dom_sf"/>
</dbReference>
<keyword evidence="1 4" id="KW-0689">Ribosomal protein</keyword>
<dbReference type="InterPro" id="IPR007836">
    <property type="entry name" value="Ribosomal_eS32"/>
</dbReference>
<dbReference type="PROSITE" id="PS50006">
    <property type="entry name" value="FHA_DOMAIN"/>
    <property type="match status" value="1"/>
</dbReference>
<feature type="compositionally biased region" description="Basic residues" evidence="5">
    <location>
        <begin position="1"/>
        <end position="33"/>
    </location>
</feature>
<evidence type="ECO:0000256" key="1">
    <source>
        <dbReference type="ARBA" id="ARBA00022980"/>
    </source>
</evidence>
<name>A0A5E8BXI5_9ASCO</name>
<dbReference type="SUPFAM" id="SSF81383">
    <property type="entry name" value="F-box domain"/>
    <property type="match status" value="1"/>
</dbReference>
<evidence type="ECO:0000256" key="2">
    <source>
        <dbReference type="ARBA" id="ARBA00023274"/>
    </source>
</evidence>
<feature type="domain" description="FHA" evidence="6">
    <location>
        <begin position="520"/>
        <end position="580"/>
    </location>
</feature>
<feature type="compositionally biased region" description="Low complexity" evidence="5">
    <location>
        <begin position="114"/>
        <end position="141"/>
    </location>
</feature>
<feature type="compositionally biased region" description="Low complexity" evidence="5">
    <location>
        <begin position="150"/>
        <end position="160"/>
    </location>
</feature>
<dbReference type="InterPro" id="IPR000253">
    <property type="entry name" value="FHA_dom"/>
</dbReference>
<feature type="region of interest" description="Disordered" evidence="5">
    <location>
        <begin position="108"/>
        <end position="196"/>
    </location>
</feature>
<keyword evidence="8" id="KW-1185">Reference proteome</keyword>
<gene>
    <name evidence="7" type="ORF">SAPINGB_P004542</name>
</gene>
<dbReference type="SUPFAM" id="SSF52047">
    <property type="entry name" value="RNI-like"/>
    <property type="match status" value="1"/>
</dbReference>
<reference evidence="7 8" key="1">
    <citation type="submission" date="2019-09" db="EMBL/GenBank/DDBJ databases">
        <authorList>
            <person name="Brejova B."/>
        </authorList>
    </citation>
    <scope>NUCLEOTIDE SEQUENCE [LARGE SCALE GENOMIC DNA]</scope>
</reference>
<dbReference type="GO" id="GO:0006412">
    <property type="term" value="P:translation"/>
    <property type="evidence" value="ECO:0007669"/>
    <property type="project" value="InterPro"/>
</dbReference>
<dbReference type="EMBL" id="CABVLU010000003">
    <property type="protein sequence ID" value="VVT55329.1"/>
    <property type="molecule type" value="Genomic_DNA"/>
</dbReference>
<sequence length="580" mass="64431">MRDKWRKKRVRRLKRKRRLMRARRRPRKIRPPYRRYGPGVADSTTVYLDASTNSDGSWRPQGSGSSSSSSNNSSNTEQPAQLGSARGARDSGFEKVDVLAKAMESLRLQGGPKSAAQSSATNASSSSSSSSSSQAKSSRSVSLKKTNPNSCSSSASSVLSDRNEEEDAGSSTSTTPPSGYDEEKGQTESSKLQEPPIAPILRLPHELLDLIFDKLPHPIPVSLLYVCRRFYQQALPYLYANPVLNVYNYQKFVATISGSSAGPIVSSGAQIIKGNRGFISKNYHSDNSKHGKDLGSFVKVLNLTNIIQSGKNSYTSRILRRCSLHLKEFYAPQTSFGYSPLLSLRSCHNLKVLDLSLVSETVDLRLLFSAIGNAQHLEKLAFPRSSIFCLEYDHIWPPNLWQLCLSGGISNEFIMSTTFPKTVTHLLVTHCPFINTNSVLLLLTRLGQQLKTLKVMYPMPVLRPYALDPVFRICPALKDFSVSVDYISRHIFDEIEMVYDEQEKKFVGHNLERLSLDSSGMLGQAHKIDPIDVSLAILDEKLPKLTRIHASLKLGWNPATEDVMELAEILEDSDGGLWIS</sequence>
<evidence type="ECO:0000313" key="8">
    <source>
        <dbReference type="Proteomes" id="UP000398389"/>
    </source>
</evidence>
<evidence type="ECO:0000259" key="6">
    <source>
        <dbReference type="PROSITE" id="PS50006"/>
    </source>
</evidence>